<keyword evidence="4 6" id="KW-0472">Membrane</keyword>
<dbReference type="OrthoDB" id="4060531at2759"/>
<keyword evidence="9" id="KW-1185">Reference proteome</keyword>
<keyword evidence="2 6" id="KW-0812">Transmembrane</keyword>
<evidence type="ECO:0000256" key="6">
    <source>
        <dbReference type="SAM" id="Phobius"/>
    </source>
</evidence>
<dbReference type="EMBL" id="CP049011">
    <property type="protein sequence ID" value="QID87833.1"/>
    <property type="molecule type" value="Genomic_DNA"/>
</dbReference>
<keyword evidence="3 6" id="KW-1133">Transmembrane helix</keyword>
<proteinExistence type="predicted"/>
<name>A0A6C1EG34_SACPS</name>
<evidence type="ECO:0000256" key="4">
    <source>
        <dbReference type="ARBA" id="ARBA00023136"/>
    </source>
</evidence>
<dbReference type="GO" id="GO:0016020">
    <property type="term" value="C:membrane"/>
    <property type="evidence" value="ECO:0007669"/>
    <property type="project" value="UniProtKB-SubCell"/>
</dbReference>
<evidence type="ECO:0000313" key="9">
    <source>
        <dbReference type="Proteomes" id="UP000501346"/>
    </source>
</evidence>
<evidence type="ECO:0000313" key="8">
    <source>
        <dbReference type="EMBL" id="QID87833.1"/>
    </source>
</evidence>
<dbReference type="Pfam" id="PF01284">
    <property type="entry name" value="MARVEL"/>
    <property type="match status" value="1"/>
</dbReference>
<evidence type="ECO:0000256" key="2">
    <source>
        <dbReference type="ARBA" id="ARBA00022692"/>
    </source>
</evidence>
<feature type="transmembrane region" description="Helical" evidence="6">
    <location>
        <begin position="155"/>
        <end position="174"/>
    </location>
</feature>
<evidence type="ECO:0000259" key="7">
    <source>
        <dbReference type="Pfam" id="PF01284"/>
    </source>
</evidence>
<organism evidence="8 9">
    <name type="scientific">Saccharomyces pastorianus</name>
    <name type="common">Lager yeast</name>
    <name type="synonym">Saccharomyces cerevisiae x Saccharomyces eubayanus</name>
    <dbReference type="NCBI Taxonomy" id="27292"/>
    <lineage>
        <taxon>Eukaryota</taxon>
        <taxon>Fungi</taxon>
        <taxon>Dikarya</taxon>
        <taxon>Ascomycota</taxon>
        <taxon>Saccharomycotina</taxon>
        <taxon>Saccharomycetes</taxon>
        <taxon>Saccharomycetales</taxon>
        <taxon>Saccharomycetaceae</taxon>
        <taxon>Saccharomyces</taxon>
    </lineage>
</organism>
<dbReference type="InterPro" id="IPR008253">
    <property type="entry name" value="Marvel"/>
</dbReference>
<evidence type="ECO:0000256" key="1">
    <source>
        <dbReference type="ARBA" id="ARBA00004141"/>
    </source>
</evidence>
<feature type="transmembrane region" description="Helical" evidence="6">
    <location>
        <begin position="53"/>
        <end position="70"/>
    </location>
</feature>
<feature type="transmembrane region" description="Helical" evidence="6">
    <location>
        <begin position="28"/>
        <end position="47"/>
    </location>
</feature>
<evidence type="ECO:0000256" key="5">
    <source>
        <dbReference type="SAM" id="MobiDB-lite"/>
    </source>
</evidence>
<feature type="region of interest" description="Disordered" evidence="5">
    <location>
        <begin position="227"/>
        <end position="249"/>
    </location>
</feature>
<evidence type="ECO:0000256" key="3">
    <source>
        <dbReference type="ARBA" id="ARBA00022989"/>
    </source>
</evidence>
<dbReference type="AlphaFoldDB" id="A0A6C1EG34"/>
<sequence length="249" mass="27913">MSKPDSVPNTPLAPWWAARTTLNVLRSFQILLSVITLTLASCTIHMHYGVDPILRLSLAVSIISIIYFLIIRVLPVLLILVMEIILSILWFSAFVTLASDFGPMSCSNMPCGMIYNPYHNRSGPNTYMPCPNVPRLMNSSSVSCRIAKANIVLEAIMFILFLATTYVSYLAVVLQARQRGSNTRSILKAICKTSVKTLRRTTLYLESYFEEDESLLDLEADQAEKVEIADDGEPAYNEKNVQSESEDFE</sequence>
<dbReference type="Proteomes" id="UP000501346">
    <property type="component" value="Chromosome SeXIV"/>
</dbReference>
<dbReference type="PANTHER" id="PTHR37451">
    <property type="entry name" value="MARVEL DOMAIN"/>
    <property type="match status" value="1"/>
</dbReference>
<accession>A0A6C1EG34</accession>
<comment type="subcellular location">
    <subcellularLocation>
        <location evidence="1">Membrane</location>
        <topology evidence="1">Multi-pass membrane protein</topology>
    </subcellularLocation>
</comment>
<reference evidence="8 9" key="1">
    <citation type="journal article" date="2019" name="BMC Genomics">
        <title>Chromosome level assembly and comparative genome analysis confirm lager-brewing yeasts originated from a single hybridization.</title>
        <authorList>
            <person name="Salazar A.N."/>
            <person name="Gorter de Vries A.R."/>
            <person name="van den Broek M."/>
            <person name="Brouwers N."/>
            <person name="de la Torre Cortes P."/>
            <person name="Kuijpers N.G.A."/>
            <person name="Daran J.G."/>
            <person name="Abeel T."/>
        </authorList>
    </citation>
    <scope>NUCLEOTIDE SEQUENCE [LARGE SCALE GENOMIC DNA]</scope>
    <source>
        <strain evidence="8 9">CBS 1483</strain>
    </source>
</reference>
<dbReference type="PANTHER" id="PTHR37451:SF1">
    <property type="entry name" value="MARVEL DOMAIN-CONTAINING PROTEIN"/>
    <property type="match status" value="1"/>
</dbReference>
<feature type="domain" description="MARVEL" evidence="7">
    <location>
        <begin position="19"/>
        <end position="167"/>
    </location>
</feature>
<protein>
    <recommendedName>
        <fullName evidence="7">MARVEL domain-containing protein</fullName>
    </recommendedName>
</protein>
<gene>
    <name evidence="8" type="ORF">GRS66_010522</name>
</gene>
<feature type="transmembrane region" description="Helical" evidence="6">
    <location>
        <begin position="77"/>
        <end position="99"/>
    </location>
</feature>